<evidence type="ECO:0000256" key="1">
    <source>
        <dbReference type="SAM" id="MobiDB-lite"/>
    </source>
</evidence>
<organism evidence="2 3">
    <name type="scientific">Shewanella vaxholmensis</name>
    <dbReference type="NCBI Taxonomy" id="3063535"/>
    <lineage>
        <taxon>Bacteria</taxon>
        <taxon>Pseudomonadati</taxon>
        <taxon>Pseudomonadota</taxon>
        <taxon>Gammaproteobacteria</taxon>
        <taxon>Alteromonadales</taxon>
        <taxon>Shewanellaceae</taxon>
        <taxon>Shewanella</taxon>
    </lineage>
</organism>
<name>A0ABU9UMB4_9GAMM</name>
<evidence type="ECO:0000313" key="3">
    <source>
        <dbReference type="Proteomes" id="UP001489333"/>
    </source>
</evidence>
<comment type="caution">
    <text evidence="2">The sequence shown here is derived from an EMBL/GenBank/DDBJ whole genome shotgun (WGS) entry which is preliminary data.</text>
</comment>
<dbReference type="EMBL" id="JBCHKU010000001">
    <property type="protein sequence ID" value="MEM6247404.1"/>
    <property type="molecule type" value="Genomic_DNA"/>
</dbReference>
<sequence length="47" mass="5332">MHLSKSVLRKTFKSTGYAKAKTVSHGDWRDDRPPHGRSLASMPSRHL</sequence>
<gene>
    <name evidence="2" type="ORF">AAGS29_02100</name>
</gene>
<keyword evidence="3" id="KW-1185">Reference proteome</keyword>
<evidence type="ECO:0000313" key="2">
    <source>
        <dbReference type="EMBL" id="MEM6247404.1"/>
    </source>
</evidence>
<accession>A0ABU9UMB4</accession>
<feature type="compositionally biased region" description="Basic and acidic residues" evidence="1">
    <location>
        <begin position="24"/>
        <end position="34"/>
    </location>
</feature>
<protein>
    <recommendedName>
        <fullName evidence="4">Addiction module toxin, HicA family</fullName>
    </recommendedName>
</protein>
<dbReference type="RefSeq" id="WP_006085012.1">
    <property type="nucleotide sequence ID" value="NZ_JBCHKT010000015.1"/>
</dbReference>
<reference evidence="2 3" key="1">
    <citation type="submission" date="2024-04" db="EMBL/GenBank/DDBJ databases">
        <title>Novel Shewanella species isolated from Baltic Sea sediments.</title>
        <authorList>
            <person name="Martin-Rodriguez A.J."/>
            <person name="Fernandez-Juarez V."/>
            <person name="Valeriano V.D."/>
            <person name="Mihindukulasooriya I."/>
            <person name="Ceresnova L."/>
            <person name="Joffre E."/>
            <person name="Jensie-Markopoulos S."/>
            <person name="Moore E.R.B."/>
            <person name="Sjoling A."/>
        </authorList>
    </citation>
    <scope>NUCLEOTIDE SEQUENCE [LARGE SCALE GENOMIC DNA]</scope>
    <source>
        <strain evidence="2 3">VAX-SP0-0CM-1</strain>
    </source>
</reference>
<feature type="region of interest" description="Disordered" evidence="1">
    <location>
        <begin position="1"/>
        <end position="47"/>
    </location>
</feature>
<evidence type="ECO:0008006" key="4">
    <source>
        <dbReference type="Google" id="ProtNLM"/>
    </source>
</evidence>
<dbReference type="Proteomes" id="UP001489333">
    <property type="component" value="Unassembled WGS sequence"/>
</dbReference>
<proteinExistence type="predicted"/>
<dbReference type="GeneID" id="59388085"/>